<evidence type="ECO:0000256" key="1">
    <source>
        <dbReference type="SAM" id="MobiDB-lite"/>
    </source>
</evidence>
<dbReference type="EMBL" id="LATX01001362">
    <property type="protein sequence ID" value="KTB42275.1"/>
    <property type="molecule type" value="Genomic_DNA"/>
</dbReference>
<feature type="region of interest" description="Disordered" evidence="1">
    <location>
        <begin position="17"/>
        <end position="50"/>
    </location>
</feature>
<evidence type="ECO:0000313" key="3">
    <source>
        <dbReference type="Proteomes" id="UP000054988"/>
    </source>
</evidence>
<protein>
    <submittedName>
        <fullName evidence="2">Uncharacterized protein</fullName>
    </submittedName>
</protein>
<dbReference type="AlphaFoldDB" id="A0A0W0G163"/>
<evidence type="ECO:0000313" key="2">
    <source>
        <dbReference type="EMBL" id="KTB42275.1"/>
    </source>
</evidence>
<feature type="compositionally biased region" description="Polar residues" evidence="1">
    <location>
        <begin position="36"/>
        <end position="50"/>
    </location>
</feature>
<comment type="caution">
    <text evidence="2">The sequence shown here is derived from an EMBL/GenBank/DDBJ whole genome shotgun (WGS) entry which is preliminary data.</text>
</comment>
<sequence length="50" mass="5468">MDGVAAYATRISGVQRYTGQSPNWNGQKKFRPRNPNPNSACATPTKSTEI</sequence>
<name>A0A0W0G163_MONRR</name>
<dbReference type="Proteomes" id="UP000054988">
    <property type="component" value="Unassembled WGS sequence"/>
</dbReference>
<feature type="compositionally biased region" description="Polar residues" evidence="1">
    <location>
        <begin position="17"/>
        <end position="26"/>
    </location>
</feature>
<accession>A0A0W0G163</accession>
<organism evidence="2 3">
    <name type="scientific">Moniliophthora roreri</name>
    <name type="common">Frosty pod rot fungus</name>
    <name type="synonym">Monilia roreri</name>
    <dbReference type="NCBI Taxonomy" id="221103"/>
    <lineage>
        <taxon>Eukaryota</taxon>
        <taxon>Fungi</taxon>
        <taxon>Dikarya</taxon>
        <taxon>Basidiomycota</taxon>
        <taxon>Agaricomycotina</taxon>
        <taxon>Agaricomycetes</taxon>
        <taxon>Agaricomycetidae</taxon>
        <taxon>Agaricales</taxon>
        <taxon>Marasmiineae</taxon>
        <taxon>Marasmiaceae</taxon>
        <taxon>Moniliophthora</taxon>
    </lineage>
</organism>
<proteinExistence type="predicted"/>
<reference evidence="2 3" key="1">
    <citation type="submission" date="2015-12" db="EMBL/GenBank/DDBJ databases">
        <title>Draft genome sequence of Moniliophthora roreri, the causal agent of frosty pod rot of cacao.</title>
        <authorList>
            <person name="Aime M.C."/>
            <person name="Diaz-Valderrama J.R."/>
            <person name="Kijpornyongpan T."/>
            <person name="Phillips-Mora W."/>
        </authorList>
    </citation>
    <scope>NUCLEOTIDE SEQUENCE [LARGE SCALE GENOMIC DNA]</scope>
    <source>
        <strain evidence="2 3">MCA 2952</strain>
    </source>
</reference>
<gene>
    <name evidence="2" type="ORF">WG66_5150</name>
</gene>